<dbReference type="PANTHER" id="PTHR30251:SF4">
    <property type="entry name" value="SLR1668 PROTEIN"/>
    <property type="match status" value="1"/>
</dbReference>
<name>A0A318SAF1_9DEIO</name>
<dbReference type="GO" id="GO:0071555">
    <property type="term" value="P:cell wall organization"/>
    <property type="evidence" value="ECO:0007669"/>
    <property type="project" value="InterPro"/>
</dbReference>
<dbReference type="Pfam" id="PF00345">
    <property type="entry name" value="PapD_N"/>
    <property type="match status" value="1"/>
</dbReference>
<evidence type="ECO:0000256" key="1">
    <source>
        <dbReference type="SAM" id="SignalP"/>
    </source>
</evidence>
<comment type="caution">
    <text evidence="3">The sequence shown here is derived from an EMBL/GenBank/DDBJ whole genome shotgun (WGS) entry which is preliminary data.</text>
</comment>
<proteinExistence type="predicted"/>
<dbReference type="InterPro" id="IPR016147">
    <property type="entry name" value="Pili_assmbl_chaperone_N"/>
</dbReference>
<dbReference type="Gene3D" id="2.60.40.10">
    <property type="entry name" value="Immunoglobulins"/>
    <property type="match status" value="1"/>
</dbReference>
<dbReference type="EMBL" id="QJSX01000009">
    <property type="protein sequence ID" value="PYE53231.1"/>
    <property type="molecule type" value="Genomic_DNA"/>
</dbReference>
<dbReference type="SUPFAM" id="SSF49354">
    <property type="entry name" value="PapD-like"/>
    <property type="match status" value="1"/>
</dbReference>
<dbReference type="AlphaFoldDB" id="A0A318SAF1"/>
<dbReference type="InterPro" id="IPR050643">
    <property type="entry name" value="Periplasmic_pilus_chap"/>
</dbReference>
<protein>
    <submittedName>
        <fullName evidence="3">P pilus assembly chaperone PapD</fullName>
    </submittedName>
</protein>
<feature type="signal peptide" evidence="1">
    <location>
        <begin position="1"/>
        <end position="17"/>
    </location>
</feature>
<keyword evidence="4" id="KW-1185">Reference proteome</keyword>
<dbReference type="RefSeq" id="WP_110887051.1">
    <property type="nucleotide sequence ID" value="NZ_QJSX01000009.1"/>
</dbReference>
<dbReference type="Proteomes" id="UP000248326">
    <property type="component" value="Unassembled WGS sequence"/>
</dbReference>
<dbReference type="PANTHER" id="PTHR30251">
    <property type="entry name" value="PILUS ASSEMBLY CHAPERONE"/>
    <property type="match status" value="1"/>
</dbReference>
<evidence type="ECO:0000313" key="3">
    <source>
        <dbReference type="EMBL" id="PYE53231.1"/>
    </source>
</evidence>
<sequence length="229" mass="24600">MRVLTLTALFALTSATAGQLQISPTSVELDLRSQRSGSTVVTNTDSQTARYKVTVLRVQQNGQEQLERTTDVVVNPAVFTIAPGKRQVVRVGFAGEARKQPETAYRLLLEQQPPEAGGAPVQVTTLLAVGVPLYVRERDGQPNLNVSAERDGQNVRVTLRNSGGRRVVVIGLKVTRGDASVSLGSMIVVAGGKLDFTLKGWGGKGGSLDVEFADLDKRTHRQRLDVTAP</sequence>
<evidence type="ECO:0000259" key="2">
    <source>
        <dbReference type="Pfam" id="PF00345"/>
    </source>
</evidence>
<accession>A0A318SAF1</accession>
<gene>
    <name evidence="3" type="ORF">DES52_1093</name>
</gene>
<dbReference type="OrthoDB" id="511700at2"/>
<feature type="domain" description="Pili assembly chaperone N-terminal" evidence="2">
    <location>
        <begin position="20"/>
        <end position="124"/>
    </location>
</feature>
<dbReference type="InterPro" id="IPR008962">
    <property type="entry name" value="PapD-like_sf"/>
</dbReference>
<organism evidence="3 4">
    <name type="scientific">Deinococcus yavapaiensis KR-236</name>
    <dbReference type="NCBI Taxonomy" id="694435"/>
    <lineage>
        <taxon>Bacteria</taxon>
        <taxon>Thermotogati</taxon>
        <taxon>Deinococcota</taxon>
        <taxon>Deinococci</taxon>
        <taxon>Deinococcales</taxon>
        <taxon>Deinococcaceae</taxon>
        <taxon>Deinococcus</taxon>
    </lineage>
</organism>
<dbReference type="GO" id="GO:0030288">
    <property type="term" value="C:outer membrane-bounded periplasmic space"/>
    <property type="evidence" value="ECO:0007669"/>
    <property type="project" value="InterPro"/>
</dbReference>
<reference evidence="3 4" key="1">
    <citation type="submission" date="2018-06" db="EMBL/GenBank/DDBJ databases">
        <title>Genomic Encyclopedia of Type Strains, Phase IV (KMG-IV): sequencing the most valuable type-strain genomes for metagenomic binning, comparative biology and taxonomic classification.</title>
        <authorList>
            <person name="Goeker M."/>
        </authorList>
    </citation>
    <scope>NUCLEOTIDE SEQUENCE [LARGE SCALE GENOMIC DNA]</scope>
    <source>
        <strain evidence="3 4">DSM 18048</strain>
    </source>
</reference>
<dbReference type="InterPro" id="IPR013783">
    <property type="entry name" value="Ig-like_fold"/>
</dbReference>
<feature type="chain" id="PRO_5016324163" evidence="1">
    <location>
        <begin position="18"/>
        <end position="229"/>
    </location>
</feature>
<keyword evidence="1" id="KW-0732">Signal</keyword>
<evidence type="ECO:0000313" key="4">
    <source>
        <dbReference type="Proteomes" id="UP000248326"/>
    </source>
</evidence>